<dbReference type="Pfam" id="PF00005">
    <property type="entry name" value="ABC_tran"/>
    <property type="match status" value="2"/>
</dbReference>
<keyword evidence="3" id="KW-0547">Nucleotide-binding</keyword>
<dbReference type="InterPro" id="IPR017871">
    <property type="entry name" value="ABC_transporter-like_CS"/>
</dbReference>
<evidence type="ECO:0000256" key="4">
    <source>
        <dbReference type="ARBA" id="ARBA00022840"/>
    </source>
</evidence>
<dbReference type="InterPro" id="IPR027417">
    <property type="entry name" value="P-loop_NTPase"/>
</dbReference>
<dbReference type="CDD" id="cd03230">
    <property type="entry name" value="ABC_DR_subfamily_A"/>
    <property type="match status" value="1"/>
</dbReference>
<dbReference type="AlphaFoldDB" id="A0A0G7ZN76"/>
<reference evidence="8" key="1">
    <citation type="submission" date="2015-05" db="EMBL/GenBank/DDBJ databases">
        <authorList>
            <person name="Collingro A."/>
        </authorList>
    </citation>
    <scope>NUCLEOTIDE SEQUENCE [LARGE SCALE GENOMIC DNA]</scope>
    <source>
        <strain evidence="8">Ps</strain>
    </source>
</reference>
<organism evidence="7 8">
    <name type="scientific">Candidatus Hepatoplasma crinochetorum</name>
    <dbReference type="NCBI Taxonomy" id="295596"/>
    <lineage>
        <taxon>Bacteria</taxon>
        <taxon>Bacillati</taxon>
        <taxon>Mycoplasmatota</taxon>
        <taxon>Mollicutes</taxon>
        <taxon>Candidatus Hepatoplasmataceae</taxon>
        <taxon>Candidatus Hepatoplasma</taxon>
    </lineage>
</organism>
<dbReference type="GO" id="GO:0005524">
    <property type="term" value="F:ATP binding"/>
    <property type="evidence" value="ECO:0007669"/>
    <property type="project" value="UniProtKB-KW"/>
</dbReference>
<evidence type="ECO:0000259" key="6">
    <source>
        <dbReference type="PROSITE" id="PS50893"/>
    </source>
</evidence>
<comment type="similarity">
    <text evidence="1">Belongs to the ABC transporter superfamily.</text>
</comment>
<feature type="region of interest" description="Disordered" evidence="5">
    <location>
        <begin position="1"/>
        <end position="21"/>
    </location>
</feature>
<evidence type="ECO:0000256" key="5">
    <source>
        <dbReference type="SAM" id="MobiDB-lite"/>
    </source>
</evidence>
<protein>
    <submittedName>
        <fullName evidence="7">| ssuB_1 / Aliphatic sulfonates import ATP-binding protein SsuB |:456939 Reverse</fullName>
    </submittedName>
</protein>
<dbReference type="SUPFAM" id="SSF52540">
    <property type="entry name" value="P-loop containing nucleoside triphosphate hydrolases"/>
    <property type="match status" value="2"/>
</dbReference>
<dbReference type="PROSITE" id="PS50893">
    <property type="entry name" value="ABC_TRANSPORTER_2"/>
    <property type="match status" value="2"/>
</dbReference>
<keyword evidence="8" id="KW-1185">Reference proteome</keyword>
<dbReference type="PROSITE" id="PS00211">
    <property type="entry name" value="ABC_TRANSPORTER_1"/>
    <property type="match status" value="1"/>
</dbReference>
<dbReference type="InterPro" id="IPR003593">
    <property type="entry name" value="AAA+_ATPase"/>
</dbReference>
<dbReference type="InterPro" id="IPR003439">
    <property type="entry name" value="ABC_transporter-like_ATP-bd"/>
</dbReference>
<keyword evidence="4 7" id="KW-0067">ATP-binding</keyword>
<gene>
    <name evidence="7" type="ORF">HEPPS_01740</name>
</gene>
<dbReference type="SMART" id="SM00382">
    <property type="entry name" value="AAA"/>
    <property type="match status" value="2"/>
</dbReference>
<keyword evidence="2" id="KW-0813">Transport</keyword>
<feature type="domain" description="ABC transporter" evidence="6">
    <location>
        <begin position="98"/>
        <end position="326"/>
    </location>
</feature>
<evidence type="ECO:0000313" key="8">
    <source>
        <dbReference type="Proteomes" id="UP000242141"/>
    </source>
</evidence>
<evidence type="ECO:0000313" key="7">
    <source>
        <dbReference type="EMBL" id="CRX36974.1"/>
    </source>
</evidence>
<dbReference type="GO" id="GO:0016887">
    <property type="term" value="F:ATP hydrolysis activity"/>
    <property type="evidence" value="ECO:0007669"/>
    <property type="project" value="InterPro"/>
</dbReference>
<dbReference type="PANTHER" id="PTHR42711:SF5">
    <property type="entry name" value="ABC TRANSPORTER ATP-BINDING PROTEIN NATA"/>
    <property type="match status" value="1"/>
</dbReference>
<dbReference type="PANTHER" id="PTHR42711">
    <property type="entry name" value="ABC TRANSPORTER ATP-BINDING PROTEIN"/>
    <property type="match status" value="1"/>
</dbReference>
<evidence type="ECO:0000256" key="1">
    <source>
        <dbReference type="ARBA" id="ARBA00005417"/>
    </source>
</evidence>
<name>A0A0G7ZN76_9MOLU</name>
<evidence type="ECO:0000256" key="3">
    <source>
        <dbReference type="ARBA" id="ARBA00022741"/>
    </source>
</evidence>
<proteinExistence type="inferred from homology"/>
<dbReference type="EMBL" id="CWGI01000001">
    <property type="protein sequence ID" value="CRX36974.1"/>
    <property type="molecule type" value="Genomic_DNA"/>
</dbReference>
<accession>A0A0G7ZN76</accession>
<dbReference type="InterPro" id="IPR050763">
    <property type="entry name" value="ABC_transporter_ATP-binding"/>
</dbReference>
<dbReference type="Gene3D" id="3.40.50.300">
    <property type="entry name" value="P-loop containing nucleotide triphosphate hydrolases"/>
    <property type="match status" value="2"/>
</dbReference>
<sequence>MKSKFENEKQNKQEEVKQKEKSDFKTVFLNVEYLKVVHKYKKIIDNKNNLQKKINKPDNKDNLSKTEENKINLNNEQENYYFEQIKKFENIFKDNYFIELKDIHKNFGKREVLKGVNLKIKKGDRVSIIGHNGSGKTTLADIISAVKNATSGELIYYFGKSREDLGDSIGIQFQKLNYPEGYKVSEIIAFFNRMVSKKIRYSNQELKILIKEFGIDKFYNSTLISLSGGQKQRINLFLAFIKKPKLLILDELSTGLDIDIYERVIDLFKRYIEENNVTVILISHNLEEIKSLTDKVFLLKNGQISLEMPSTKLTETNFFDFIKRNEEEISFDFKFNIEKKYVKGRFYDSIFRLTGNIKKKYDKVEKFKVYIDQKNTKIIKIKSEIYKYKTKISILNEKKDTLIEKTIELDKEKRRTKNLIDQKIRRVDRKIWKVNSKLNKIDDKVYSIQEKVVDIYQKLIAIFDENKTKNTHLLKKEKNSKLELNKQKKAARKDKRIILNQENITTIEKEISENKQIIEENKIYLNDQYNLLKEIPEQYSQIFNNELYRNYQKEQIRIINVKKYFGIKPAVDGVMLNFNKGERVAITGPNGSGKTTLTEILATTLNSTTGRIKYYFAPTKSIAKHEIGMQFQESKFPSDLKVKDILLLFLNTSMWAISEEELWKLVNIFKLDHILKSNGDILSGGERQRLNVIIALLKQPSLLILDEISTGLDVESIQEINQYIKYYLDQTNANLVLISHNPSEVYRLVDKLVILKDGKVSQIHNVKKMTLANVRKVFIDIYKDVNNKFINLDKLNLKSDTVENNYNISDKIDKEKIKL</sequence>
<evidence type="ECO:0000256" key="2">
    <source>
        <dbReference type="ARBA" id="ARBA00022448"/>
    </source>
</evidence>
<dbReference type="Proteomes" id="UP000242141">
    <property type="component" value="Unassembled WGS sequence"/>
</dbReference>
<feature type="domain" description="ABC transporter" evidence="6">
    <location>
        <begin position="556"/>
        <end position="782"/>
    </location>
</feature>